<evidence type="ECO:0000313" key="2">
    <source>
        <dbReference type="Proteomes" id="UP001303046"/>
    </source>
</evidence>
<dbReference type="EMBL" id="JAVFWL010000005">
    <property type="protein sequence ID" value="KAK6755973.1"/>
    <property type="molecule type" value="Genomic_DNA"/>
</dbReference>
<comment type="caution">
    <text evidence="1">The sequence shown here is derived from an EMBL/GenBank/DDBJ whole genome shotgun (WGS) entry which is preliminary data.</text>
</comment>
<gene>
    <name evidence="1" type="primary">Necator_chrV.g19184</name>
    <name evidence="1" type="ORF">RB195_014392</name>
</gene>
<reference evidence="1 2" key="1">
    <citation type="submission" date="2023-08" db="EMBL/GenBank/DDBJ databases">
        <title>A Necator americanus chromosomal reference genome.</title>
        <authorList>
            <person name="Ilik V."/>
            <person name="Petrzelkova K.J."/>
            <person name="Pardy F."/>
            <person name="Fuh T."/>
            <person name="Niatou-Singa F.S."/>
            <person name="Gouil Q."/>
            <person name="Baker L."/>
            <person name="Ritchie M.E."/>
            <person name="Jex A.R."/>
            <person name="Gazzola D."/>
            <person name="Li H."/>
            <person name="Toshio Fujiwara R."/>
            <person name="Zhan B."/>
            <person name="Aroian R.V."/>
            <person name="Pafco B."/>
            <person name="Schwarz E.M."/>
        </authorList>
    </citation>
    <scope>NUCLEOTIDE SEQUENCE [LARGE SCALE GENOMIC DNA]</scope>
    <source>
        <strain evidence="1 2">Aroian</strain>
        <tissue evidence="1">Whole animal</tissue>
    </source>
</reference>
<sequence length="78" mass="8723">MLWVDYLFGVEQANDVDSLRPAEQYNDANGTARASAASKVRINRVACAEMAAKLITVSRLQFIDPSDEDRRNSEFDAQ</sequence>
<name>A0ABR1E0A0_NECAM</name>
<protein>
    <submittedName>
        <fullName evidence="1">Uncharacterized protein</fullName>
    </submittedName>
</protein>
<proteinExistence type="predicted"/>
<dbReference type="Proteomes" id="UP001303046">
    <property type="component" value="Unassembled WGS sequence"/>
</dbReference>
<keyword evidence="2" id="KW-1185">Reference proteome</keyword>
<evidence type="ECO:0000313" key="1">
    <source>
        <dbReference type="EMBL" id="KAK6755973.1"/>
    </source>
</evidence>
<organism evidence="1 2">
    <name type="scientific">Necator americanus</name>
    <name type="common">Human hookworm</name>
    <dbReference type="NCBI Taxonomy" id="51031"/>
    <lineage>
        <taxon>Eukaryota</taxon>
        <taxon>Metazoa</taxon>
        <taxon>Ecdysozoa</taxon>
        <taxon>Nematoda</taxon>
        <taxon>Chromadorea</taxon>
        <taxon>Rhabditida</taxon>
        <taxon>Rhabditina</taxon>
        <taxon>Rhabditomorpha</taxon>
        <taxon>Strongyloidea</taxon>
        <taxon>Ancylostomatidae</taxon>
        <taxon>Bunostominae</taxon>
        <taxon>Necator</taxon>
    </lineage>
</organism>
<accession>A0ABR1E0A0</accession>